<evidence type="ECO:0000256" key="2">
    <source>
        <dbReference type="ARBA" id="ARBA00023125"/>
    </source>
</evidence>
<evidence type="ECO:0000313" key="6">
    <source>
        <dbReference type="EMBL" id="MBO2012196.1"/>
    </source>
</evidence>
<proteinExistence type="predicted"/>
<evidence type="ECO:0000256" key="3">
    <source>
        <dbReference type="ARBA" id="ARBA00023163"/>
    </source>
</evidence>
<dbReference type="InterPro" id="IPR020449">
    <property type="entry name" value="Tscrpt_reg_AraC-type_HTH"/>
</dbReference>
<dbReference type="InterPro" id="IPR009057">
    <property type="entry name" value="Homeodomain-like_sf"/>
</dbReference>
<keyword evidence="3" id="KW-0804">Transcription</keyword>
<evidence type="ECO:0000256" key="4">
    <source>
        <dbReference type="SAM" id="MobiDB-lite"/>
    </source>
</evidence>
<protein>
    <submittedName>
        <fullName evidence="6">Helix-turn-helix transcriptional regulator</fullName>
    </submittedName>
</protein>
<dbReference type="Gene3D" id="1.10.10.60">
    <property type="entry name" value="Homeodomain-like"/>
    <property type="match status" value="1"/>
</dbReference>
<keyword evidence="1" id="KW-0805">Transcription regulation</keyword>
<dbReference type="SUPFAM" id="SSF46689">
    <property type="entry name" value="Homeodomain-like"/>
    <property type="match status" value="1"/>
</dbReference>
<dbReference type="SMART" id="SM00342">
    <property type="entry name" value="HTH_ARAC"/>
    <property type="match status" value="1"/>
</dbReference>
<dbReference type="Pfam" id="PF12833">
    <property type="entry name" value="HTH_18"/>
    <property type="match status" value="1"/>
</dbReference>
<dbReference type="Proteomes" id="UP000664369">
    <property type="component" value="Unassembled WGS sequence"/>
</dbReference>
<accession>A0ABS3QLR3</accession>
<evidence type="ECO:0000256" key="1">
    <source>
        <dbReference type="ARBA" id="ARBA00023015"/>
    </source>
</evidence>
<dbReference type="EMBL" id="JAGETZ010000015">
    <property type="protein sequence ID" value="MBO2012196.1"/>
    <property type="molecule type" value="Genomic_DNA"/>
</dbReference>
<reference evidence="6 7" key="1">
    <citation type="submission" date="2021-03" db="EMBL/GenBank/DDBJ databases">
        <authorList>
            <person name="Kim M.K."/>
        </authorList>
    </citation>
    <scope>NUCLEOTIDE SEQUENCE [LARGE SCALE GENOMIC DNA]</scope>
    <source>
        <strain evidence="6 7">BT442</strain>
    </source>
</reference>
<dbReference type="PRINTS" id="PR00032">
    <property type="entry name" value="HTHARAC"/>
</dbReference>
<comment type="caution">
    <text evidence="6">The sequence shown here is derived from an EMBL/GenBank/DDBJ whole genome shotgun (WGS) entry which is preliminary data.</text>
</comment>
<feature type="region of interest" description="Disordered" evidence="4">
    <location>
        <begin position="1"/>
        <end position="26"/>
    </location>
</feature>
<dbReference type="PROSITE" id="PS01124">
    <property type="entry name" value="HTH_ARAC_FAMILY_2"/>
    <property type="match status" value="1"/>
</dbReference>
<gene>
    <name evidence="6" type="ORF">J4E00_24230</name>
</gene>
<sequence>MTPPAALPSPGPRWSSPTAWCPTPGNRWRGPHNRKATSACSPRRFCIWPCSASASKNRCSTKSTATPCTFSTRPSCAISPKPSPACTAKPILKNALDYADRLAVHVNHLNRSVKEVTGKSTTAHLAERFVSEAKVLLQHSDWSVGEIADRLGFEYATYFNSFFKKHTGTTPLAFRKTAR</sequence>
<dbReference type="PANTHER" id="PTHR43280">
    <property type="entry name" value="ARAC-FAMILY TRANSCRIPTIONAL REGULATOR"/>
    <property type="match status" value="1"/>
</dbReference>
<evidence type="ECO:0000259" key="5">
    <source>
        <dbReference type="PROSITE" id="PS01124"/>
    </source>
</evidence>
<organism evidence="6 7">
    <name type="scientific">Hymenobacter negativus</name>
    <dbReference type="NCBI Taxonomy" id="2795026"/>
    <lineage>
        <taxon>Bacteria</taxon>
        <taxon>Pseudomonadati</taxon>
        <taxon>Bacteroidota</taxon>
        <taxon>Cytophagia</taxon>
        <taxon>Cytophagales</taxon>
        <taxon>Hymenobacteraceae</taxon>
        <taxon>Hymenobacter</taxon>
    </lineage>
</organism>
<keyword evidence="7" id="KW-1185">Reference proteome</keyword>
<feature type="compositionally biased region" description="Pro residues" evidence="4">
    <location>
        <begin position="1"/>
        <end position="11"/>
    </location>
</feature>
<keyword evidence="2" id="KW-0238">DNA-binding</keyword>
<dbReference type="InterPro" id="IPR018060">
    <property type="entry name" value="HTH_AraC"/>
</dbReference>
<name>A0ABS3QLR3_9BACT</name>
<dbReference type="PANTHER" id="PTHR43280:SF32">
    <property type="entry name" value="TRANSCRIPTIONAL REGULATORY PROTEIN"/>
    <property type="match status" value="1"/>
</dbReference>
<evidence type="ECO:0000313" key="7">
    <source>
        <dbReference type="Proteomes" id="UP000664369"/>
    </source>
</evidence>
<feature type="domain" description="HTH araC/xylS-type" evidence="5">
    <location>
        <begin position="97"/>
        <end position="177"/>
    </location>
</feature>